<evidence type="ECO:0000256" key="2">
    <source>
        <dbReference type="SAM" id="Phobius"/>
    </source>
</evidence>
<accession>A0A4U5NF23</accession>
<feature type="transmembrane region" description="Helical" evidence="2">
    <location>
        <begin position="12"/>
        <end position="34"/>
    </location>
</feature>
<dbReference type="OrthoDB" id="5830384at2759"/>
<keyword evidence="2" id="KW-1133">Transmembrane helix</keyword>
<evidence type="ECO:0000313" key="3">
    <source>
        <dbReference type="EMBL" id="TKR81619.1"/>
    </source>
</evidence>
<dbReference type="AlphaFoldDB" id="A0A4U5NF23"/>
<evidence type="ECO:0000256" key="1">
    <source>
        <dbReference type="SAM" id="MobiDB-lite"/>
    </source>
</evidence>
<sequence length="87" mass="10209">MPKQEFEFVDMMGPLVAAGIFIVCLFLLSVCINFTCIKEDDDRTVYEKFGSRWNIKLGVHTPRRRLQQREKQRQDHQKSVLHGVTDL</sequence>
<dbReference type="EMBL" id="AZBU02000004">
    <property type="protein sequence ID" value="TKR81619.1"/>
    <property type="molecule type" value="Genomic_DNA"/>
</dbReference>
<evidence type="ECO:0000313" key="4">
    <source>
        <dbReference type="Proteomes" id="UP000298663"/>
    </source>
</evidence>
<dbReference type="Pfam" id="PF21525">
    <property type="entry name" value="Nlp36"/>
    <property type="match status" value="1"/>
</dbReference>
<keyword evidence="4" id="KW-1185">Reference proteome</keyword>
<gene>
    <name evidence="3" type="ORF">L596_015462</name>
</gene>
<comment type="caution">
    <text evidence="3">The sequence shown here is derived from an EMBL/GenBank/DDBJ whole genome shotgun (WGS) entry which is preliminary data.</text>
</comment>
<name>A0A4U5NF23_STECR</name>
<dbReference type="Proteomes" id="UP000298663">
    <property type="component" value="Unassembled WGS sequence"/>
</dbReference>
<protein>
    <submittedName>
        <fullName evidence="3">Uncharacterized protein</fullName>
    </submittedName>
</protein>
<reference evidence="3 4" key="2">
    <citation type="journal article" date="2019" name="G3 (Bethesda)">
        <title>Hybrid Assembly of the Genome of the Entomopathogenic Nematode Steinernema carpocapsae Identifies the X-Chromosome.</title>
        <authorList>
            <person name="Serra L."/>
            <person name="Macchietto M."/>
            <person name="Macias-Munoz A."/>
            <person name="McGill C.J."/>
            <person name="Rodriguez I.M."/>
            <person name="Rodriguez B."/>
            <person name="Murad R."/>
            <person name="Mortazavi A."/>
        </authorList>
    </citation>
    <scope>NUCLEOTIDE SEQUENCE [LARGE SCALE GENOMIC DNA]</scope>
    <source>
        <strain evidence="3 4">ALL</strain>
    </source>
</reference>
<reference evidence="3 4" key="1">
    <citation type="journal article" date="2015" name="Genome Biol.">
        <title>Comparative genomics of Steinernema reveals deeply conserved gene regulatory networks.</title>
        <authorList>
            <person name="Dillman A.R."/>
            <person name="Macchietto M."/>
            <person name="Porter C.F."/>
            <person name="Rogers A."/>
            <person name="Williams B."/>
            <person name="Antoshechkin I."/>
            <person name="Lee M.M."/>
            <person name="Goodwin Z."/>
            <person name="Lu X."/>
            <person name="Lewis E.E."/>
            <person name="Goodrich-Blair H."/>
            <person name="Stock S.P."/>
            <person name="Adams B.J."/>
            <person name="Sternberg P.W."/>
            <person name="Mortazavi A."/>
        </authorList>
    </citation>
    <scope>NUCLEOTIDE SEQUENCE [LARGE SCALE GENOMIC DNA]</scope>
    <source>
        <strain evidence="3 4">ALL</strain>
    </source>
</reference>
<keyword evidence="2" id="KW-0812">Transmembrane</keyword>
<feature type="compositionally biased region" description="Basic and acidic residues" evidence="1">
    <location>
        <begin position="67"/>
        <end position="78"/>
    </location>
</feature>
<proteinExistence type="predicted"/>
<keyword evidence="2" id="KW-0472">Membrane</keyword>
<organism evidence="3 4">
    <name type="scientific">Steinernema carpocapsae</name>
    <name type="common">Entomopathogenic nematode</name>
    <dbReference type="NCBI Taxonomy" id="34508"/>
    <lineage>
        <taxon>Eukaryota</taxon>
        <taxon>Metazoa</taxon>
        <taxon>Ecdysozoa</taxon>
        <taxon>Nematoda</taxon>
        <taxon>Chromadorea</taxon>
        <taxon>Rhabditida</taxon>
        <taxon>Tylenchina</taxon>
        <taxon>Panagrolaimomorpha</taxon>
        <taxon>Strongyloidoidea</taxon>
        <taxon>Steinernematidae</taxon>
        <taxon>Steinernema</taxon>
    </lineage>
</organism>
<feature type="region of interest" description="Disordered" evidence="1">
    <location>
        <begin position="64"/>
        <end position="87"/>
    </location>
</feature>